<evidence type="ECO:0000259" key="2">
    <source>
        <dbReference type="SMART" id="SM01111"/>
    </source>
</evidence>
<feature type="compositionally biased region" description="Low complexity" evidence="1">
    <location>
        <begin position="213"/>
        <end position="224"/>
    </location>
</feature>
<feature type="region of interest" description="Disordered" evidence="1">
    <location>
        <begin position="193"/>
        <end position="248"/>
    </location>
</feature>
<feature type="region of interest" description="Disordered" evidence="1">
    <location>
        <begin position="1"/>
        <end position="153"/>
    </location>
</feature>
<feature type="compositionally biased region" description="Low complexity" evidence="1">
    <location>
        <begin position="35"/>
        <end position="77"/>
    </location>
</feature>
<dbReference type="PANTHER" id="PTHR37014:SF8">
    <property type="entry name" value="RICH PROTEIN, PUTATIVE (AFU_ORTHOLOGUE AFUA_7G04870)-RELATED"/>
    <property type="match status" value="1"/>
</dbReference>
<evidence type="ECO:0000256" key="1">
    <source>
        <dbReference type="SAM" id="MobiDB-lite"/>
    </source>
</evidence>
<feature type="compositionally biased region" description="Polar residues" evidence="1">
    <location>
        <begin position="83"/>
        <end position="94"/>
    </location>
</feature>
<accession>A0A5N6Z339</accession>
<sequence length="351" mass="38136">MTKREYPGGDRQSYGETNNTNNANNNYYPYPQSGPASNYNYNPANQYPPAASEYPHPHSPYQPQLQPQSQPQPWGGPSQPPSNFYSQPGGQPYQNAPYAGQPPYESPRPNPTESYPPQPYPPSFQQPGYGQHSPVPPPYSPHPTDTPNVGTEEKDRGFLGAVAGGAAGAYGGHKVNHGILGAIGGAMTGSVAQDAMKKHKEKKEEEEKKKKWAAAQQAAQAQHHAPPPHFGAPLPNNHHLPGPTPMRGNFSASARDIRLEGNHDLVAHCCAISGQFRPSVIPLNTVLSNHFGTFAWERNGNFSGSARNVRLIEGGKVVEAELANGQGGWNRAWMRLDERISNQNGTLVFLD</sequence>
<dbReference type="AlphaFoldDB" id="A0A5N6Z339"/>
<dbReference type="OrthoDB" id="2441380at2759"/>
<feature type="compositionally biased region" description="Pro residues" evidence="1">
    <location>
        <begin position="104"/>
        <end position="124"/>
    </location>
</feature>
<feature type="domain" description="Cyanovirin-N" evidence="2">
    <location>
        <begin position="249"/>
        <end position="349"/>
    </location>
</feature>
<dbReference type="EMBL" id="ML739153">
    <property type="protein sequence ID" value="KAE8351828.1"/>
    <property type="molecule type" value="Genomic_DNA"/>
</dbReference>
<organism evidence="3 4">
    <name type="scientific">Aspergillus coremiiformis</name>
    <dbReference type="NCBI Taxonomy" id="138285"/>
    <lineage>
        <taxon>Eukaryota</taxon>
        <taxon>Fungi</taxon>
        <taxon>Dikarya</taxon>
        <taxon>Ascomycota</taxon>
        <taxon>Pezizomycotina</taxon>
        <taxon>Eurotiomycetes</taxon>
        <taxon>Eurotiomycetidae</taxon>
        <taxon>Eurotiales</taxon>
        <taxon>Aspergillaceae</taxon>
        <taxon>Aspergillus</taxon>
        <taxon>Aspergillus subgen. Circumdati</taxon>
    </lineage>
</organism>
<dbReference type="SMART" id="SM01111">
    <property type="entry name" value="CVNH"/>
    <property type="match status" value="1"/>
</dbReference>
<dbReference type="InterPro" id="IPR011058">
    <property type="entry name" value="Cyanovirin-N"/>
</dbReference>
<gene>
    <name evidence="3" type="ORF">BDV28DRAFT_12511</name>
</gene>
<dbReference type="Proteomes" id="UP000327118">
    <property type="component" value="Unassembled WGS sequence"/>
</dbReference>
<keyword evidence="4" id="KW-1185">Reference proteome</keyword>
<proteinExistence type="predicted"/>
<dbReference type="InterPro" id="IPR036673">
    <property type="entry name" value="Cyanovirin-N_sf"/>
</dbReference>
<feature type="compositionally biased region" description="Low complexity" evidence="1">
    <location>
        <begin position="17"/>
        <end position="26"/>
    </location>
</feature>
<reference evidence="4" key="1">
    <citation type="submission" date="2019-04" db="EMBL/GenBank/DDBJ databases">
        <title>Friends and foes A comparative genomics studyof 23 Aspergillus species from section Flavi.</title>
        <authorList>
            <consortium name="DOE Joint Genome Institute"/>
            <person name="Kjaerbolling I."/>
            <person name="Vesth T."/>
            <person name="Frisvad J.C."/>
            <person name="Nybo J.L."/>
            <person name="Theobald S."/>
            <person name="Kildgaard S."/>
            <person name="Isbrandt T."/>
            <person name="Kuo A."/>
            <person name="Sato A."/>
            <person name="Lyhne E.K."/>
            <person name="Kogle M.E."/>
            <person name="Wiebenga A."/>
            <person name="Kun R.S."/>
            <person name="Lubbers R.J."/>
            <person name="Makela M.R."/>
            <person name="Barry K."/>
            <person name="Chovatia M."/>
            <person name="Clum A."/>
            <person name="Daum C."/>
            <person name="Haridas S."/>
            <person name="He G."/>
            <person name="LaButti K."/>
            <person name="Lipzen A."/>
            <person name="Mondo S."/>
            <person name="Riley R."/>
            <person name="Salamov A."/>
            <person name="Simmons B.A."/>
            <person name="Magnuson J.K."/>
            <person name="Henrissat B."/>
            <person name="Mortensen U.H."/>
            <person name="Larsen T.O."/>
            <person name="Devries R.P."/>
            <person name="Grigoriev I.V."/>
            <person name="Machida M."/>
            <person name="Baker S.E."/>
            <person name="Andersen M.R."/>
        </authorList>
    </citation>
    <scope>NUCLEOTIDE SEQUENCE [LARGE SCALE GENOMIC DNA]</scope>
    <source>
        <strain evidence="4">CBS 553.77</strain>
    </source>
</reference>
<protein>
    <submittedName>
        <fullName evidence="3">CVNH domain-containing protein</fullName>
    </submittedName>
</protein>
<dbReference type="Gene3D" id="2.30.60.10">
    <property type="entry name" value="Cyanovirin-N"/>
    <property type="match status" value="1"/>
</dbReference>
<dbReference type="Pfam" id="PF08881">
    <property type="entry name" value="CVNH"/>
    <property type="match status" value="1"/>
</dbReference>
<name>A0A5N6Z339_9EURO</name>
<evidence type="ECO:0000313" key="3">
    <source>
        <dbReference type="EMBL" id="KAE8351828.1"/>
    </source>
</evidence>
<dbReference type="PANTHER" id="PTHR37014">
    <property type="entry name" value="EXPRESSION LETHALITY PROTEIN HEL10, PUTATIVE (AFU_ORTHOLOGUE AFUA_1G06580)-RELATED"/>
    <property type="match status" value="1"/>
</dbReference>
<evidence type="ECO:0000313" key="4">
    <source>
        <dbReference type="Proteomes" id="UP000327118"/>
    </source>
</evidence>
<dbReference type="SUPFAM" id="SSF51322">
    <property type="entry name" value="Cyanovirin-N"/>
    <property type="match status" value="1"/>
</dbReference>